<proteinExistence type="predicted"/>
<dbReference type="PANTHER" id="PTHR43649:SF33">
    <property type="entry name" value="POLYGALACTURONAN_RHAMNOGALACTURONAN-BINDING PROTEIN YTCQ"/>
    <property type="match status" value="1"/>
</dbReference>
<dbReference type="SUPFAM" id="SSF53850">
    <property type="entry name" value="Periplasmic binding protein-like II"/>
    <property type="match status" value="1"/>
</dbReference>
<comment type="caution">
    <text evidence="7">The sequence shown here is derived from an EMBL/GenBank/DDBJ whole genome shotgun (WGS) entry which is preliminary data.</text>
</comment>
<sequence length="442" mass="46978">MKRWPTKTARPRAAALAALALSVALTGCGVSGEKTSAAPSAGGAIEGEITLRTLELKPKFTDYVQGVIDAFQQKYPQVKVKWEDVPGDGYNDKLVTDAQAGTLPDVVNVNTDSFDLLAGRDQLADIGALDPSAKDRYVQGAWDTYRSPGRSGTYAYPWYVTPEIMSYNSDLAARAGVDLSHTPATVDAYFDIAEQAAKASGGAYYAFMADPGSRLPGDWQKMGIPLLAADRKSFVFDTPDAVHWVQRMKDLYAEGAMPKDSLTDGKNLDQLFGSGKLLFGPGSPNFLAQVKENSPQTYPKIKVLPAVTGTLGHIGIYTQALAVNRTSQHATAADALASWVTNGPNQVAFSKIVSIYPSNTDGLADPYFADPGDGSPVSQSRVVGATALRSADIDANTPAQWNSAVGDAVKALVQKAMKGEISPADALAQAQRQANQLLAEKQ</sequence>
<evidence type="ECO:0000256" key="2">
    <source>
        <dbReference type="ARBA" id="ARBA00022729"/>
    </source>
</evidence>
<gene>
    <name evidence="7" type="ORF">GCM10009665_34370</name>
</gene>
<protein>
    <submittedName>
        <fullName evidence="7">Sugar ABC transporter substrate-binding protein</fullName>
    </submittedName>
</protein>
<keyword evidence="4" id="KW-0564">Palmitate</keyword>
<evidence type="ECO:0000256" key="6">
    <source>
        <dbReference type="SAM" id="SignalP"/>
    </source>
</evidence>
<dbReference type="EMBL" id="BAAALF010000054">
    <property type="protein sequence ID" value="GAA1240676.1"/>
    <property type="molecule type" value="Genomic_DNA"/>
</dbReference>
<evidence type="ECO:0000256" key="3">
    <source>
        <dbReference type="ARBA" id="ARBA00023136"/>
    </source>
</evidence>
<name>A0ABN1W8M9_9ACTN</name>
<organism evidence="7 8">
    <name type="scientific">Kitasatospora nipponensis</name>
    <dbReference type="NCBI Taxonomy" id="258049"/>
    <lineage>
        <taxon>Bacteria</taxon>
        <taxon>Bacillati</taxon>
        <taxon>Actinomycetota</taxon>
        <taxon>Actinomycetes</taxon>
        <taxon>Kitasatosporales</taxon>
        <taxon>Streptomycetaceae</taxon>
        <taxon>Kitasatospora</taxon>
    </lineage>
</organism>
<evidence type="ECO:0000256" key="1">
    <source>
        <dbReference type="ARBA" id="ARBA00022475"/>
    </source>
</evidence>
<accession>A0ABN1W8M9</accession>
<keyword evidence="5" id="KW-0449">Lipoprotein</keyword>
<keyword evidence="3" id="KW-0472">Membrane</keyword>
<dbReference type="Pfam" id="PF01547">
    <property type="entry name" value="SBP_bac_1"/>
    <property type="match status" value="1"/>
</dbReference>
<keyword evidence="1" id="KW-1003">Cell membrane</keyword>
<evidence type="ECO:0000256" key="4">
    <source>
        <dbReference type="ARBA" id="ARBA00023139"/>
    </source>
</evidence>
<dbReference type="Gene3D" id="3.40.190.10">
    <property type="entry name" value="Periplasmic binding protein-like II"/>
    <property type="match status" value="1"/>
</dbReference>
<evidence type="ECO:0000256" key="5">
    <source>
        <dbReference type="ARBA" id="ARBA00023288"/>
    </source>
</evidence>
<feature type="signal peptide" evidence="6">
    <location>
        <begin position="1"/>
        <end position="26"/>
    </location>
</feature>
<dbReference type="PANTHER" id="PTHR43649">
    <property type="entry name" value="ARABINOSE-BINDING PROTEIN-RELATED"/>
    <property type="match status" value="1"/>
</dbReference>
<dbReference type="InterPro" id="IPR050490">
    <property type="entry name" value="Bact_solute-bd_prot1"/>
</dbReference>
<reference evidence="7 8" key="1">
    <citation type="journal article" date="2019" name="Int. J. Syst. Evol. Microbiol.">
        <title>The Global Catalogue of Microorganisms (GCM) 10K type strain sequencing project: providing services to taxonomists for standard genome sequencing and annotation.</title>
        <authorList>
            <consortium name="The Broad Institute Genomics Platform"/>
            <consortium name="The Broad Institute Genome Sequencing Center for Infectious Disease"/>
            <person name="Wu L."/>
            <person name="Ma J."/>
        </authorList>
    </citation>
    <scope>NUCLEOTIDE SEQUENCE [LARGE SCALE GENOMIC DNA]</scope>
    <source>
        <strain evidence="7 8">JCM 13004</strain>
    </source>
</reference>
<feature type="chain" id="PRO_5046963211" evidence="6">
    <location>
        <begin position="27"/>
        <end position="442"/>
    </location>
</feature>
<evidence type="ECO:0000313" key="8">
    <source>
        <dbReference type="Proteomes" id="UP001500037"/>
    </source>
</evidence>
<dbReference type="PROSITE" id="PS51257">
    <property type="entry name" value="PROKAR_LIPOPROTEIN"/>
    <property type="match status" value="1"/>
</dbReference>
<dbReference type="CDD" id="cd13585">
    <property type="entry name" value="PBP2_TMBP_like"/>
    <property type="match status" value="1"/>
</dbReference>
<dbReference type="Proteomes" id="UP001500037">
    <property type="component" value="Unassembled WGS sequence"/>
</dbReference>
<keyword evidence="2 6" id="KW-0732">Signal</keyword>
<keyword evidence="8" id="KW-1185">Reference proteome</keyword>
<dbReference type="RefSeq" id="WP_344442541.1">
    <property type="nucleotide sequence ID" value="NZ_BAAALF010000054.1"/>
</dbReference>
<dbReference type="InterPro" id="IPR006059">
    <property type="entry name" value="SBP"/>
</dbReference>
<evidence type="ECO:0000313" key="7">
    <source>
        <dbReference type="EMBL" id="GAA1240676.1"/>
    </source>
</evidence>